<dbReference type="OrthoDB" id="1442674at2"/>
<protein>
    <submittedName>
        <fullName evidence="4">T9SS type A sorting domain-containing protein</fullName>
    </submittedName>
</protein>
<gene>
    <name evidence="4" type="ORF">FUA22_15385</name>
</gene>
<evidence type="ECO:0000313" key="5">
    <source>
        <dbReference type="Proteomes" id="UP000321080"/>
    </source>
</evidence>
<dbReference type="NCBIfam" id="TIGR04183">
    <property type="entry name" value="Por_Secre_tail"/>
    <property type="match status" value="1"/>
</dbReference>
<keyword evidence="5" id="KW-1185">Reference proteome</keyword>
<evidence type="ECO:0000259" key="3">
    <source>
        <dbReference type="Pfam" id="PF18962"/>
    </source>
</evidence>
<feature type="domain" description="Secretion system C-terminal sorting" evidence="3">
    <location>
        <begin position="195"/>
        <end position="256"/>
    </location>
</feature>
<dbReference type="EMBL" id="VRKQ01000018">
    <property type="protein sequence ID" value="TXG35137.1"/>
    <property type="molecule type" value="Genomic_DNA"/>
</dbReference>
<evidence type="ECO:0000313" key="4">
    <source>
        <dbReference type="EMBL" id="TXG35137.1"/>
    </source>
</evidence>
<evidence type="ECO:0000256" key="2">
    <source>
        <dbReference type="SAM" id="SignalP"/>
    </source>
</evidence>
<dbReference type="AlphaFoldDB" id="A0A5C7GEI2"/>
<comment type="caution">
    <text evidence="4">The sequence shown here is derived from an EMBL/GenBank/DDBJ whole genome shotgun (WGS) entry which is preliminary data.</text>
</comment>
<dbReference type="RefSeq" id="WP_147769480.1">
    <property type="nucleotide sequence ID" value="NZ_VRKQ01000018.1"/>
</dbReference>
<proteinExistence type="predicted"/>
<organism evidence="4 5">
    <name type="scientific">Seonamhaeicola maritimus</name>
    <dbReference type="NCBI Taxonomy" id="2591822"/>
    <lineage>
        <taxon>Bacteria</taxon>
        <taxon>Pseudomonadati</taxon>
        <taxon>Bacteroidota</taxon>
        <taxon>Flavobacteriia</taxon>
        <taxon>Flavobacteriales</taxon>
        <taxon>Flavobacteriaceae</taxon>
    </lineage>
</organism>
<name>A0A5C7GEI2_9FLAO</name>
<reference evidence="4 5" key="1">
    <citation type="submission" date="2019-08" db="EMBL/GenBank/DDBJ databases">
        <title>Seonamhaeicola sediminis sp. nov., isolated from marine sediment.</title>
        <authorList>
            <person name="Cao W.R."/>
        </authorList>
    </citation>
    <scope>NUCLEOTIDE SEQUENCE [LARGE SCALE GENOMIC DNA]</scope>
    <source>
        <strain evidence="4 5">1505</strain>
    </source>
</reference>
<evidence type="ECO:0000256" key="1">
    <source>
        <dbReference type="ARBA" id="ARBA00022729"/>
    </source>
</evidence>
<sequence>MMKKLLLLLTLTLTITSYSQVNVTYETGGQAYTLGTNGGVTLNEAISNDEKTGINLSDNCGRITETNGAFDWDFAVWNDPKFNLNAAQGHFISLKVLSKNETSFTLKAQTRHWTGAANEFNQIEQTVNVALNTWTTVEFDFSSATFNNNWTNQFAFQFNSANGARDGDVYYIDDIVQSTNSVLGVEDKSLNKLTISPNPVTNRFNIPDYQKFKSVSIYNLIGQEVKQLTSERTIDVSDLTSGIYILKTDTGSTSKFVKQ</sequence>
<feature type="signal peptide" evidence="2">
    <location>
        <begin position="1"/>
        <end position="19"/>
    </location>
</feature>
<dbReference type="Pfam" id="PF18962">
    <property type="entry name" value="Por_Secre_tail"/>
    <property type="match status" value="1"/>
</dbReference>
<dbReference type="Proteomes" id="UP000321080">
    <property type="component" value="Unassembled WGS sequence"/>
</dbReference>
<dbReference type="InterPro" id="IPR026444">
    <property type="entry name" value="Secre_tail"/>
</dbReference>
<accession>A0A5C7GEI2</accession>
<feature type="chain" id="PRO_5023055235" evidence="2">
    <location>
        <begin position="20"/>
        <end position="259"/>
    </location>
</feature>
<keyword evidence="1 2" id="KW-0732">Signal</keyword>